<protein>
    <submittedName>
        <fullName evidence="1">Uncharacterized protein</fullName>
    </submittedName>
</protein>
<dbReference type="EMBL" id="JAKMXF010000166">
    <property type="protein sequence ID" value="KAI6655848.1"/>
    <property type="molecule type" value="Genomic_DNA"/>
</dbReference>
<sequence length="158" mass="17891">MKGGEIWGLHRAGYAYGEGRPVGYPTNAGYVFADDLDDDSYNFSLPLLIRTQVTPYYNFTSGQSELIPSDSYLSPLPPASPIPYASITYFTDHPLCSVCAIDDGNCTVSCSIQHVNFGMMMVSQPDIDGEETEAEWKLFRRIIWRQFNHSSCRMYYRN</sequence>
<dbReference type="AlphaFoldDB" id="A0AAV7K3S3"/>
<proteinExistence type="predicted"/>
<keyword evidence="2" id="KW-1185">Reference proteome</keyword>
<name>A0AAV7K3S3_9METZ</name>
<evidence type="ECO:0000313" key="1">
    <source>
        <dbReference type="EMBL" id="KAI6655848.1"/>
    </source>
</evidence>
<organism evidence="1 2">
    <name type="scientific">Oopsacas minuta</name>
    <dbReference type="NCBI Taxonomy" id="111878"/>
    <lineage>
        <taxon>Eukaryota</taxon>
        <taxon>Metazoa</taxon>
        <taxon>Porifera</taxon>
        <taxon>Hexactinellida</taxon>
        <taxon>Hexasterophora</taxon>
        <taxon>Lyssacinosida</taxon>
        <taxon>Leucopsacidae</taxon>
        <taxon>Oopsacas</taxon>
    </lineage>
</organism>
<accession>A0AAV7K3S3</accession>
<dbReference type="Proteomes" id="UP001165289">
    <property type="component" value="Unassembled WGS sequence"/>
</dbReference>
<reference evidence="1 2" key="1">
    <citation type="journal article" date="2023" name="BMC Biol.">
        <title>The compact genome of the sponge Oopsacas minuta (Hexactinellida) is lacking key metazoan core genes.</title>
        <authorList>
            <person name="Santini S."/>
            <person name="Schenkelaars Q."/>
            <person name="Jourda C."/>
            <person name="Duchesne M."/>
            <person name="Belahbib H."/>
            <person name="Rocher C."/>
            <person name="Selva M."/>
            <person name="Riesgo A."/>
            <person name="Vervoort M."/>
            <person name="Leys S.P."/>
            <person name="Kodjabachian L."/>
            <person name="Le Bivic A."/>
            <person name="Borchiellini C."/>
            <person name="Claverie J.M."/>
            <person name="Renard E."/>
        </authorList>
    </citation>
    <scope>NUCLEOTIDE SEQUENCE [LARGE SCALE GENOMIC DNA]</scope>
    <source>
        <strain evidence="1">SPO-2</strain>
    </source>
</reference>
<comment type="caution">
    <text evidence="1">The sequence shown here is derived from an EMBL/GenBank/DDBJ whole genome shotgun (WGS) entry which is preliminary data.</text>
</comment>
<gene>
    <name evidence="1" type="ORF">LOD99_1582</name>
</gene>
<evidence type="ECO:0000313" key="2">
    <source>
        <dbReference type="Proteomes" id="UP001165289"/>
    </source>
</evidence>